<accession>A0A5P1F297</accession>
<dbReference type="Proteomes" id="UP000243459">
    <property type="component" value="Chromosome 5"/>
</dbReference>
<organism evidence="1 2">
    <name type="scientific">Asparagus officinalis</name>
    <name type="common">Garden asparagus</name>
    <dbReference type="NCBI Taxonomy" id="4686"/>
    <lineage>
        <taxon>Eukaryota</taxon>
        <taxon>Viridiplantae</taxon>
        <taxon>Streptophyta</taxon>
        <taxon>Embryophyta</taxon>
        <taxon>Tracheophyta</taxon>
        <taxon>Spermatophyta</taxon>
        <taxon>Magnoliopsida</taxon>
        <taxon>Liliopsida</taxon>
        <taxon>Asparagales</taxon>
        <taxon>Asparagaceae</taxon>
        <taxon>Asparagoideae</taxon>
        <taxon>Asparagus</taxon>
    </lineage>
</organism>
<protein>
    <submittedName>
        <fullName evidence="1">Uncharacterized protein</fullName>
    </submittedName>
</protein>
<proteinExistence type="predicted"/>
<evidence type="ECO:0000313" key="1">
    <source>
        <dbReference type="EMBL" id="ONK70550.1"/>
    </source>
</evidence>
<dbReference type="Gramene" id="ONK70550">
    <property type="protein sequence ID" value="ONK70550"/>
    <property type="gene ID" value="A4U43_C05F34870"/>
</dbReference>
<reference evidence="2" key="1">
    <citation type="journal article" date="2017" name="Nat. Commun.">
        <title>The asparagus genome sheds light on the origin and evolution of a young Y chromosome.</title>
        <authorList>
            <person name="Harkess A."/>
            <person name="Zhou J."/>
            <person name="Xu C."/>
            <person name="Bowers J.E."/>
            <person name="Van der Hulst R."/>
            <person name="Ayyampalayam S."/>
            <person name="Mercati F."/>
            <person name="Riccardi P."/>
            <person name="McKain M.R."/>
            <person name="Kakrana A."/>
            <person name="Tang H."/>
            <person name="Ray J."/>
            <person name="Groenendijk J."/>
            <person name="Arikit S."/>
            <person name="Mathioni S.M."/>
            <person name="Nakano M."/>
            <person name="Shan H."/>
            <person name="Telgmann-Rauber A."/>
            <person name="Kanno A."/>
            <person name="Yue Z."/>
            <person name="Chen H."/>
            <person name="Li W."/>
            <person name="Chen Y."/>
            <person name="Xu X."/>
            <person name="Zhang Y."/>
            <person name="Luo S."/>
            <person name="Chen H."/>
            <person name="Gao J."/>
            <person name="Mao Z."/>
            <person name="Pires J.C."/>
            <person name="Luo M."/>
            <person name="Kudrna D."/>
            <person name="Wing R.A."/>
            <person name="Meyers B.C."/>
            <person name="Yi K."/>
            <person name="Kong H."/>
            <person name="Lavrijsen P."/>
            <person name="Sunseri F."/>
            <person name="Falavigna A."/>
            <person name="Ye Y."/>
            <person name="Leebens-Mack J.H."/>
            <person name="Chen G."/>
        </authorList>
    </citation>
    <scope>NUCLEOTIDE SEQUENCE [LARGE SCALE GENOMIC DNA]</scope>
    <source>
        <strain evidence="2">cv. DH0086</strain>
    </source>
</reference>
<dbReference type="AlphaFoldDB" id="A0A5P1F297"/>
<dbReference type="EMBL" id="CM007385">
    <property type="protein sequence ID" value="ONK70550.1"/>
    <property type="molecule type" value="Genomic_DNA"/>
</dbReference>
<name>A0A5P1F297_ASPOF</name>
<keyword evidence="2" id="KW-1185">Reference proteome</keyword>
<sequence length="111" mass="12578">MLKGTGSIQRLLRWSSNPQKPGILTVPALNAIQLHWRSAVLSSRVSGGWKLEASESELALICNFFLIYRTAASVTTVRKKRSRERRNLFFFPLFFLLRCSVAGTEEGLEFC</sequence>
<evidence type="ECO:0000313" key="2">
    <source>
        <dbReference type="Proteomes" id="UP000243459"/>
    </source>
</evidence>
<gene>
    <name evidence="1" type="ORF">A4U43_C05F34870</name>
</gene>